<dbReference type="InterPro" id="IPR000433">
    <property type="entry name" value="Znf_ZZ"/>
</dbReference>
<dbReference type="PROSITE" id="PS50135">
    <property type="entry name" value="ZF_ZZ_2"/>
    <property type="match status" value="1"/>
</dbReference>
<dbReference type="InterPro" id="IPR033741">
    <property type="entry name" value="SQSTM_UBA"/>
</dbReference>
<comment type="subcellular location">
    <subcellularLocation>
        <location evidence="1">Nucleus</location>
    </subcellularLocation>
</comment>
<dbReference type="FunFam" id="3.30.60.90:FF:000016">
    <property type="entry name" value="Refractory to sigma P"/>
    <property type="match status" value="1"/>
</dbReference>
<keyword evidence="10" id="KW-1185">Reference proteome</keyword>
<dbReference type="GO" id="GO:0005080">
    <property type="term" value="F:protein kinase C binding"/>
    <property type="evidence" value="ECO:0007669"/>
    <property type="project" value="TreeGrafter"/>
</dbReference>
<dbReference type="Pfam" id="PF00569">
    <property type="entry name" value="ZZ"/>
    <property type="match status" value="1"/>
</dbReference>
<feature type="domain" description="ZZ-type" evidence="8">
    <location>
        <begin position="123"/>
        <end position="173"/>
    </location>
</feature>
<feature type="compositionally biased region" description="Basic and acidic residues" evidence="7">
    <location>
        <begin position="371"/>
        <end position="405"/>
    </location>
</feature>
<dbReference type="InterPro" id="IPR052260">
    <property type="entry name" value="Autophagy_Rcpt_SigReg"/>
</dbReference>
<feature type="compositionally biased region" description="Polar residues" evidence="7">
    <location>
        <begin position="324"/>
        <end position="339"/>
    </location>
</feature>
<dbReference type="PROSITE" id="PS01357">
    <property type="entry name" value="ZF_ZZ_1"/>
    <property type="match status" value="1"/>
</dbReference>
<evidence type="ECO:0000256" key="6">
    <source>
        <dbReference type="PROSITE-ProRule" id="PRU00228"/>
    </source>
</evidence>
<dbReference type="InterPro" id="IPR000270">
    <property type="entry name" value="PB1_dom"/>
</dbReference>
<dbReference type="InterPro" id="IPR015940">
    <property type="entry name" value="UBA"/>
</dbReference>
<dbReference type="SUPFAM" id="SSF46934">
    <property type="entry name" value="UBA-like"/>
    <property type="match status" value="1"/>
</dbReference>
<dbReference type="GO" id="GO:0035973">
    <property type="term" value="P:aggrephagy"/>
    <property type="evidence" value="ECO:0007669"/>
    <property type="project" value="TreeGrafter"/>
</dbReference>
<dbReference type="GO" id="GO:0005634">
    <property type="term" value="C:nucleus"/>
    <property type="evidence" value="ECO:0007669"/>
    <property type="project" value="UniProtKB-SubCell"/>
</dbReference>
<dbReference type="Gene3D" id="1.10.8.10">
    <property type="entry name" value="DNA helicase RuvA subunit, C-terminal domain"/>
    <property type="match status" value="1"/>
</dbReference>
<dbReference type="PANTHER" id="PTHR15090:SF0">
    <property type="entry name" value="SEQUESTOSOME-1"/>
    <property type="match status" value="1"/>
</dbReference>
<dbReference type="GO" id="GO:0007032">
    <property type="term" value="P:endosome organization"/>
    <property type="evidence" value="ECO:0007669"/>
    <property type="project" value="TreeGrafter"/>
</dbReference>
<dbReference type="Gene3D" id="3.30.60.90">
    <property type="match status" value="1"/>
</dbReference>
<keyword evidence="2" id="KW-0479">Metal-binding</keyword>
<dbReference type="GO" id="GO:0044753">
    <property type="term" value="C:amphisome"/>
    <property type="evidence" value="ECO:0007669"/>
    <property type="project" value="TreeGrafter"/>
</dbReference>
<dbReference type="Pfam" id="PF00564">
    <property type="entry name" value="PB1"/>
    <property type="match status" value="1"/>
</dbReference>
<dbReference type="GO" id="GO:0008270">
    <property type="term" value="F:zinc ion binding"/>
    <property type="evidence" value="ECO:0007669"/>
    <property type="project" value="UniProtKB-KW"/>
</dbReference>
<feature type="compositionally biased region" description="Low complexity" evidence="7">
    <location>
        <begin position="361"/>
        <end position="370"/>
    </location>
</feature>
<dbReference type="InterPro" id="IPR009060">
    <property type="entry name" value="UBA-like_sf"/>
</dbReference>
<accession>A0A8J9V3P8</accession>
<dbReference type="CDD" id="cd14320">
    <property type="entry name" value="UBA_SQSTM"/>
    <property type="match status" value="1"/>
</dbReference>
<feature type="region of interest" description="Disordered" evidence="7">
    <location>
        <begin position="193"/>
        <end position="237"/>
    </location>
</feature>
<evidence type="ECO:0000313" key="10">
    <source>
        <dbReference type="Proteomes" id="UP000838878"/>
    </source>
</evidence>
<dbReference type="GO" id="GO:0016235">
    <property type="term" value="C:aggresome"/>
    <property type="evidence" value="ECO:0007669"/>
    <property type="project" value="TreeGrafter"/>
</dbReference>
<dbReference type="CDD" id="cd02340">
    <property type="entry name" value="ZZ_NBR1_like"/>
    <property type="match status" value="1"/>
</dbReference>
<organism evidence="9 10">
    <name type="scientific">Brenthis ino</name>
    <name type="common">lesser marbled fritillary</name>
    <dbReference type="NCBI Taxonomy" id="405034"/>
    <lineage>
        <taxon>Eukaryota</taxon>
        <taxon>Metazoa</taxon>
        <taxon>Ecdysozoa</taxon>
        <taxon>Arthropoda</taxon>
        <taxon>Hexapoda</taxon>
        <taxon>Insecta</taxon>
        <taxon>Pterygota</taxon>
        <taxon>Neoptera</taxon>
        <taxon>Endopterygota</taxon>
        <taxon>Lepidoptera</taxon>
        <taxon>Glossata</taxon>
        <taxon>Ditrysia</taxon>
        <taxon>Papilionoidea</taxon>
        <taxon>Nymphalidae</taxon>
        <taxon>Heliconiinae</taxon>
        <taxon>Argynnini</taxon>
        <taxon>Brenthis</taxon>
    </lineage>
</organism>
<dbReference type="InterPro" id="IPR043145">
    <property type="entry name" value="Znf_ZZ_sf"/>
</dbReference>
<dbReference type="Gene3D" id="3.10.20.90">
    <property type="entry name" value="Phosphatidylinositol 3-kinase Catalytic Subunit, Chain A, domain 1"/>
    <property type="match status" value="1"/>
</dbReference>
<dbReference type="SMART" id="SM00291">
    <property type="entry name" value="ZnF_ZZ"/>
    <property type="match status" value="1"/>
</dbReference>
<dbReference type="PANTHER" id="PTHR15090">
    <property type="entry name" value="SEQUESTOSOME 1-RELATED"/>
    <property type="match status" value="1"/>
</dbReference>
<dbReference type="SUPFAM" id="SSF57850">
    <property type="entry name" value="RING/U-box"/>
    <property type="match status" value="1"/>
</dbReference>
<protein>
    <recommendedName>
        <fullName evidence="8">ZZ-type domain-containing protein</fullName>
    </recommendedName>
</protein>
<keyword evidence="5" id="KW-0539">Nucleus</keyword>
<dbReference type="Pfam" id="PF16577">
    <property type="entry name" value="UBA_5"/>
    <property type="match status" value="1"/>
</dbReference>
<name>A0A8J9V3P8_9NEOP</name>
<reference evidence="9" key="1">
    <citation type="submission" date="2021-12" db="EMBL/GenBank/DDBJ databases">
        <authorList>
            <person name="Martin H S."/>
        </authorList>
    </citation>
    <scope>NUCLEOTIDE SEQUENCE</scope>
</reference>
<feature type="region of interest" description="Disordered" evidence="7">
    <location>
        <begin position="445"/>
        <end position="484"/>
    </location>
</feature>
<dbReference type="Proteomes" id="UP000838878">
    <property type="component" value="Chromosome 4"/>
</dbReference>
<evidence type="ECO:0000256" key="3">
    <source>
        <dbReference type="ARBA" id="ARBA00022771"/>
    </source>
</evidence>
<dbReference type="AlphaFoldDB" id="A0A8J9V3P8"/>
<feature type="compositionally biased region" description="Polar residues" evidence="7">
    <location>
        <begin position="273"/>
        <end position="295"/>
    </location>
</feature>
<evidence type="ECO:0000256" key="5">
    <source>
        <dbReference type="ARBA" id="ARBA00023242"/>
    </source>
</evidence>
<dbReference type="EMBL" id="OV170224">
    <property type="protein sequence ID" value="CAH0724682.1"/>
    <property type="molecule type" value="Genomic_DNA"/>
</dbReference>
<keyword evidence="4" id="KW-0862">Zinc</keyword>
<keyword evidence="3 6" id="KW-0863">Zinc-finger</keyword>
<evidence type="ECO:0000256" key="7">
    <source>
        <dbReference type="SAM" id="MobiDB-lite"/>
    </source>
</evidence>
<dbReference type="SMART" id="SM00165">
    <property type="entry name" value="UBA"/>
    <property type="match status" value="1"/>
</dbReference>
<dbReference type="GO" id="GO:0070530">
    <property type="term" value="F:K63-linked polyubiquitin modification-dependent protein binding"/>
    <property type="evidence" value="ECO:0007669"/>
    <property type="project" value="TreeGrafter"/>
</dbReference>
<sequence>MEDLVPFKVFTYWNENEKPEVRRFGIEKSVVTSFHYLNAKLQEAFPGLKNKYYNVSWKDEEGDDVTISSDNEVMIALVAMQAQNLMKLHIYCKDKKPQDDECDIVLTAVTNNACSSSTMPMPHCGVVCDGCESPVVGFRYKCTTCDDYDLCSKCEGAGLHPEHCMVRVPMPNMPHTVIKAAIKRSHHFLKTVLSTIDEKHKKQRRERSSERKRHGHSHGHGHGHGHRHHSGDREHHRRTRTTWLETFANYMNEFANLAGDVNIETEKSDNPQESKAQADPNNPNPNKEQSSTQQQQCPIIAENVDIQNIQKLLSAYLNGGLHKPSTSATNTQSEPQKPTNMDVEMGQGDRAVPEDTENTQSEASSSSSSSEESKREPTPEIEKDKVDGWTVINKEKDLQDTKVDSNEAPAIGFNLPKEFQARMNISEQQNIYPPLNMSTAVLNPKEEEKSTIPTQPQPQGAGDSQASNTAAPSAPADNKEPRKRHPLVHIDVAIEQMMAMGFTNEGGWLTQLLESKNGNIAAVLDLLTPVNPKK</sequence>
<evidence type="ECO:0000259" key="8">
    <source>
        <dbReference type="PROSITE" id="PS50135"/>
    </source>
</evidence>
<feature type="region of interest" description="Disordered" evidence="7">
    <location>
        <begin position="323"/>
        <end position="409"/>
    </location>
</feature>
<proteinExistence type="predicted"/>
<evidence type="ECO:0000256" key="4">
    <source>
        <dbReference type="ARBA" id="ARBA00022833"/>
    </source>
</evidence>
<evidence type="ECO:0000256" key="1">
    <source>
        <dbReference type="ARBA" id="ARBA00004123"/>
    </source>
</evidence>
<feature type="compositionally biased region" description="Basic residues" evidence="7">
    <location>
        <begin position="201"/>
        <end position="237"/>
    </location>
</feature>
<dbReference type="SUPFAM" id="SSF54277">
    <property type="entry name" value="CAD &amp; PB1 domains"/>
    <property type="match status" value="1"/>
</dbReference>
<feature type="region of interest" description="Disordered" evidence="7">
    <location>
        <begin position="266"/>
        <end position="295"/>
    </location>
</feature>
<dbReference type="GO" id="GO:0000423">
    <property type="term" value="P:mitophagy"/>
    <property type="evidence" value="ECO:0007669"/>
    <property type="project" value="TreeGrafter"/>
</dbReference>
<dbReference type="OrthoDB" id="441278at2759"/>
<feature type="non-terminal residue" evidence="9">
    <location>
        <position position="534"/>
    </location>
</feature>
<evidence type="ECO:0000313" key="9">
    <source>
        <dbReference type="EMBL" id="CAH0724682.1"/>
    </source>
</evidence>
<feature type="compositionally biased region" description="Polar residues" evidence="7">
    <location>
        <begin position="451"/>
        <end position="471"/>
    </location>
</feature>
<evidence type="ECO:0000256" key="2">
    <source>
        <dbReference type="ARBA" id="ARBA00022723"/>
    </source>
</evidence>
<dbReference type="FunFam" id="3.10.20.90:FF:000320">
    <property type="entry name" value="Predicted protein"/>
    <property type="match status" value="1"/>
</dbReference>
<gene>
    <name evidence="9" type="ORF">BINO364_LOCUS10362</name>
</gene>